<dbReference type="GO" id="GO:0003677">
    <property type="term" value="F:DNA binding"/>
    <property type="evidence" value="ECO:0007669"/>
    <property type="project" value="UniProtKB-KW"/>
</dbReference>
<dbReference type="InterPro" id="IPR016032">
    <property type="entry name" value="Sig_transdc_resp-reg_C-effctor"/>
</dbReference>
<dbReference type="InterPro" id="IPR036388">
    <property type="entry name" value="WH-like_DNA-bd_sf"/>
</dbReference>
<keyword evidence="3" id="KW-0804">Transcription</keyword>
<dbReference type="PANTHER" id="PTHR44688">
    <property type="entry name" value="DNA-BINDING TRANSCRIPTIONAL ACTIVATOR DEVR_DOSR"/>
    <property type="match status" value="1"/>
</dbReference>
<dbReference type="Proteomes" id="UP000248616">
    <property type="component" value="Unassembled WGS sequence"/>
</dbReference>
<evidence type="ECO:0000259" key="4">
    <source>
        <dbReference type="PROSITE" id="PS50043"/>
    </source>
</evidence>
<evidence type="ECO:0000313" key="6">
    <source>
        <dbReference type="Proteomes" id="UP000248616"/>
    </source>
</evidence>
<feature type="domain" description="HTH luxR-type" evidence="4">
    <location>
        <begin position="178"/>
        <end position="243"/>
    </location>
</feature>
<evidence type="ECO:0000256" key="1">
    <source>
        <dbReference type="ARBA" id="ARBA00023015"/>
    </source>
</evidence>
<dbReference type="SUPFAM" id="SSF75516">
    <property type="entry name" value="Pheromone-binding domain of LuxR-like quorum-sensing transcription factors"/>
    <property type="match status" value="1"/>
</dbReference>
<dbReference type="SMART" id="SM00421">
    <property type="entry name" value="HTH_LUXR"/>
    <property type="match status" value="1"/>
</dbReference>
<evidence type="ECO:0000256" key="3">
    <source>
        <dbReference type="ARBA" id="ARBA00023163"/>
    </source>
</evidence>
<dbReference type="EMBL" id="MZXV01000050">
    <property type="protein sequence ID" value="PZV36392.1"/>
    <property type="molecule type" value="Genomic_DNA"/>
</dbReference>
<proteinExistence type="predicted"/>
<gene>
    <name evidence="5" type="ORF">B5V02_21660</name>
</gene>
<dbReference type="InterPro" id="IPR005143">
    <property type="entry name" value="TF_LuxR_autoind-bd_dom"/>
</dbReference>
<keyword evidence="2" id="KW-0238">DNA-binding</keyword>
<evidence type="ECO:0000313" key="5">
    <source>
        <dbReference type="EMBL" id="PZV36392.1"/>
    </source>
</evidence>
<dbReference type="PANTHER" id="PTHR44688:SF16">
    <property type="entry name" value="DNA-BINDING TRANSCRIPTIONAL ACTIVATOR DEVR_DOSR"/>
    <property type="match status" value="1"/>
</dbReference>
<dbReference type="AlphaFoldDB" id="A0A2W7C044"/>
<comment type="caution">
    <text evidence="5">The sequence shown here is derived from an EMBL/GenBank/DDBJ whole genome shotgun (WGS) entry which is preliminary data.</text>
</comment>
<dbReference type="PRINTS" id="PR00038">
    <property type="entry name" value="HTHLUXR"/>
</dbReference>
<dbReference type="InterPro" id="IPR000792">
    <property type="entry name" value="Tscrpt_reg_LuxR_C"/>
</dbReference>
<sequence length="247" mass="27632">MAQGIVLMTLLDLAFRDFVDALETARDEVGFKGAADRFAARLGYRWFAYLGFSEPALKVHSSYPSSWARQYIEQKYEDIDPVVGLARSSQRSFHWDRWTLRLPSASQQRFFSEAAKFGIHSGVTVPIRGGFGRFAAFTVAGNRDASLEVRPTEVMDTLQLAALYYHAHVYAKLQLGLTRVADAPLTQRERQCLYWAARGKKMPETAKILGITTRTVVFHLENARSKLSASTVAQAVAEATHRGLILS</sequence>
<dbReference type="GO" id="GO:0006355">
    <property type="term" value="P:regulation of DNA-templated transcription"/>
    <property type="evidence" value="ECO:0007669"/>
    <property type="project" value="InterPro"/>
</dbReference>
<evidence type="ECO:0000256" key="2">
    <source>
        <dbReference type="ARBA" id="ARBA00023125"/>
    </source>
</evidence>
<dbReference type="CDD" id="cd06170">
    <property type="entry name" value="LuxR_C_like"/>
    <property type="match status" value="1"/>
</dbReference>
<dbReference type="Gene3D" id="1.10.10.10">
    <property type="entry name" value="Winged helix-like DNA-binding domain superfamily/Winged helix DNA-binding domain"/>
    <property type="match status" value="1"/>
</dbReference>
<keyword evidence="6" id="KW-1185">Reference proteome</keyword>
<dbReference type="Pfam" id="PF03472">
    <property type="entry name" value="Autoind_bind"/>
    <property type="match status" value="1"/>
</dbReference>
<dbReference type="Pfam" id="PF00196">
    <property type="entry name" value="GerE"/>
    <property type="match status" value="1"/>
</dbReference>
<protein>
    <recommendedName>
        <fullName evidence="4">HTH luxR-type domain-containing protein</fullName>
    </recommendedName>
</protein>
<keyword evidence="1" id="KW-0805">Transcription regulation</keyword>
<dbReference type="Gene3D" id="3.30.450.80">
    <property type="entry name" value="Transcription factor LuxR-like, autoinducer-binding domain"/>
    <property type="match status" value="1"/>
</dbReference>
<dbReference type="PROSITE" id="PS50043">
    <property type="entry name" value="HTH_LUXR_2"/>
    <property type="match status" value="1"/>
</dbReference>
<accession>A0A2W7C044</accession>
<dbReference type="InterPro" id="IPR036693">
    <property type="entry name" value="TF_LuxR_autoind-bd_dom_sf"/>
</dbReference>
<organism evidence="5 6">
    <name type="scientific">Mesorhizobium kowhaii</name>
    <dbReference type="NCBI Taxonomy" id="1300272"/>
    <lineage>
        <taxon>Bacteria</taxon>
        <taxon>Pseudomonadati</taxon>
        <taxon>Pseudomonadota</taxon>
        <taxon>Alphaproteobacteria</taxon>
        <taxon>Hyphomicrobiales</taxon>
        <taxon>Phyllobacteriaceae</taxon>
        <taxon>Mesorhizobium</taxon>
    </lineage>
</organism>
<dbReference type="SUPFAM" id="SSF46894">
    <property type="entry name" value="C-terminal effector domain of the bipartite response regulators"/>
    <property type="match status" value="1"/>
</dbReference>
<reference evidence="6" key="1">
    <citation type="submission" date="2017-03" db="EMBL/GenBank/DDBJ databases">
        <authorList>
            <person name="Safronova V.I."/>
            <person name="Sazanova A.L."/>
            <person name="Chirak E.R."/>
        </authorList>
    </citation>
    <scope>NUCLEOTIDE SEQUENCE [LARGE SCALE GENOMIC DNA]</scope>
    <source>
        <strain evidence="6">Ach-343</strain>
    </source>
</reference>
<name>A0A2W7C044_9HYPH</name>